<dbReference type="EMBL" id="JAGSMN010002592">
    <property type="protein sequence ID" value="MBR7679361.1"/>
    <property type="molecule type" value="Genomic_DNA"/>
</dbReference>
<evidence type="ECO:0000259" key="3">
    <source>
        <dbReference type="PROSITE" id="PS51278"/>
    </source>
</evidence>
<evidence type="ECO:0000313" key="5">
    <source>
        <dbReference type="Proteomes" id="UP000675554"/>
    </source>
</evidence>
<gene>
    <name evidence="4" type="ORF">KDA82_41830</name>
</gene>
<feature type="domain" description="Glutamine amidotransferase type-2" evidence="3">
    <location>
        <begin position="1"/>
        <end position="110"/>
    </location>
</feature>
<proteinExistence type="predicted"/>
<dbReference type="GO" id="GO:0016740">
    <property type="term" value="F:transferase activity"/>
    <property type="evidence" value="ECO:0007669"/>
    <property type="project" value="UniProtKB-KW"/>
</dbReference>
<dbReference type="PROSITE" id="PS51278">
    <property type="entry name" value="GATASE_TYPE_2"/>
    <property type="match status" value="1"/>
</dbReference>
<keyword evidence="2 4" id="KW-0315">Glutamine amidotransferase</keyword>
<evidence type="ECO:0000256" key="1">
    <source>
        <dbReference type="ARBA" id="ARBA00022679"/>
    </source>
</evidence>
<keyword evidence="1" id="KW-0808">Transferase</keyword>
<sequence>FKDMGLVSQVFDETSLGSLRGHIAVGHARYSTTGASVWENAQPTFRATAHGSIALGHNGNLVNTVEQGHNDEDDKPLTVEKAAPHVLPKVKGAFSCVFMDEKEPFTFGST</sequence>
<dbReference type="InterPro" id="IPR017932">
    <property type="entry name" value="GATase_2_dom"/>
</dbReference>
<feature type="non-terminal residue" evidence="4">
    <location>
        <position position="1"/>
    </location>
</feature>
<dbReference type="AlphaFoldDB" id="A0A8T4J3R8"/>
<evidence type="ECO:0000256" key="2">
    <source>
        <dbReference type="ARBA" id="ARBA00022962"/>
    </source>
</evidence>
<dbReference type="PANTHER" id="PTHR11907">
    <property type="entry name" value="AMIDOPHOSPHORIBOSYLTRANSFERASE"/>
    <property type="match status" value="1"/>
</dbReference>
<protein>
    <submittedName>
        <fullName evidence="4">Class II glutamine amidotransferase</fullName>
    </submittedName>
</protein>
<name>A0A8T4J3R8_9ACTN</name>
<dbReference type="Gene3D" id="3.60.20.10">
    <property type="entry name" value="Glutamine Phosphoribosylpyrophosphate, subunit 1, domain 1"/>
    <property type="match status" value="1"/>
</dbReference>
<accession>A0A8T4J3R8</accession>
<comment type="caution">
    <text evidence="4">The sequence shown here is derived from an EMBL/GenBank/DDBJ whole genome shotgun (WGS) entry which is preliminary data.</text>
</comment>
<feature type="non-terminal residue" evidence="4">
    <location>
        <position position="110"/>
    </location>
</feature>
<dbReference type="SUPFAM" id="SSF56235">
    <property type="entry name" value="N-terminal nucleophile aminohydrolases (Ntn hydrolases)"/>
    <property type="match status" value="1"/>
</dbReference>
<organism evidence="4 5">
    <name type="scientific">Streptomyces daliensis</name>
    <dbReference type="NCBI Taxonomy" id="299421"/>
    <lineage>
        <taxon>Bacteria</taxon>
        <taxon>Bacillati</taxon>
        <taxon>Actinomycetota</taxon>
        <taxon>Actinomycetes</taxon>
        <taxon>Kitasatosporales</taxon>
        <taxon>Streptomycetaceae</taxon>
        <taxon>Streptomyces</taxon>
    </lineage>
</organism>
<keyword evidence="5" id="KW-1185">Reference proteome</keyword>
<dbReference type="Proteomes" id="UP000675554">
    <property type="component" value="Unassembled WGS sequence"/>
</dbReference>
<evidence type="ECO:0000313" key="4">
    <source>
        <dbReference type="EMBL" id="MBR7679361.1"/>
    </source>
</evidence>
<dbReference type="InterPro" id="IPR029055">
    <property type="entry name" value="Ntn_hydrolases_N"/>
</dbReference>
<reference evidence="4" key="1">
    <citation type="submission" date="2021-04" db="EMBL/GenBank/DDBJ databases">
        <title>Sequencing of actinobacteria type strains.</title>
        <authorList>
            <person name="Nguyen G.-S."/>
            <person name="Wentzel A."/>
        </authorList>
    </citation>
    <scope>NUCLEOTIDE SEQUENCE</scope>
    <source>
        <strain evidence="4">DSM 42095</strain>
    </source>
</reference>